<evidence type="ECO:0000256" key="3">
    <source>
        <dbReference type="ARBA" id="ARBA00022833"/>
    </source>
</evidence>
<keyword evidence="1" id="KW-0479">Metal-binding</keyword>
<gene>
    <name evidence="6" type="ORF">HMN09_00829200</name>
</gene>
<dbReference type="Proteomes" id="UP000613580">
    <property type="component" value="Unassembled WGS sequence"/>
</dbReference>
<keyword evidence="7" id="KW-1185">Reference proteome</keyword>
<sequence length="245" mass="27851">MLETLITACCVLGAIYAVWTSLFTSGSGSGGEPAAEIPDITSHVLKIRVVVYGSCSRDPDDEPNSRSVASRRQCQILLEPEIPRDATTKASKEAWIQEYIKTVSRDFKHNRNWRCEFCNERARMSRLHKSLSWKHNFMSISVHLVCDIDAPECGQILRSIEADWARQNNVRPAPFVRPPMAPGYDFPMFASCAECHDENPKSLRRLKKCVACGLTRYCSVQCQKADRERHKVVCKSVSEVKWVWN</sequence>
<dbReference type="AlphaFoldDB" id="A0A8H6W459"/>
<feature type="domain" description="MYND-type" evidence="5">
    <location>
        <begin position="192"/>
        <end position="234"/>
    </location>
</feature>
<evidence type="ECO:0000256" key="4">
    <source>
        <dbReference type="PROSITE-ProRule" id="PRU00134"/>
    </source>
</evidence>
<dbReference type="EMBL" id="JACAZE010000011">
    <property type="protein sequence ID" value="KAF7304277.1"/>
    <property type="molecule type" value="Genomic_DNA"/>
</dbReference>
<dbReference type="PROSITE" id="PS50865">
    <property type="entry name" value="ZF_MYND_2"/>
    <property type="match status" value="1"/>
</dbReference>
<organism evidence="6 7">
    <name type="scientific">Mycena chlorophos</name>
    <name type="common">Agaric fungus</name>
    <name type="synonym">Agaricus chlorophos</name>
    <dbReference type="NCBI Taxonomy" id="658473"/>
    <lineage>
        <taxon>Eukaryota</taxon>
        <taxon>Fungi</taxon>
        <taxon>Dikarya</taxon>
        <taxon>Basidiomycota</taxon>
        <taxon>Agaricomycotina</taxon>
        <taxon>Agaricomycetes</taxon>
        <taxon>Agaricomycetidae</taxon>
        <taxon>Agaricales</taxon>
        <taxon>Marasmiineae</taxon>
        <taxon>Mycenaceae</taxon>
        <taxon>Mycena</taxon>
    </lineage>
</organism>
<evidence type="ECO:0000313" key="7">
    <source>
        <dbReference type="Proteomes" id="UP000613580"/>
    </source>
</evidence>
<dbReference type="InterPro" id="IPR002893">
    <property type="entry name" value="Znf_MYND"/>
</dbReference>
<evidence type="ECO:0000256" key="1">
    <source>
        <dbReference type="ARBA" id="ARBA00022723"/>
    </source>
</evidence>
<protein>
    <submittedName>
        <fullName evidence="6">DUF2263 domain-containing protein</fullName>
    </submittedName>
</protein>
<comment type="caution">
    <text evidence="6">The sequence shown here is derived from an EMBL/GenBank/DDBJ whole genome shotgun (WGS) entry which is preliminary data.</text>
</comment>
<keyword evidence="2 4" id="KW-0863">Zinc-finger</keyword>
<accession>A0A8H6W459</accession>
<proteinExistence type="predicted"/>
<name>A0A8H6W459_MYCCL</name>
<evidence type="ECO:0000256" key="2">
    <source>
        <dbReference type="ARBA" id="ARBA00022771"/>
    </source>
</evidence>
<dbReference type="OrthoDB" id="341421at2759"/>
<dbReference type="GO" id="GO:0008270">
    <property type="term" value="F:zinc ion binding"/>
    <property type="evidence" value="ECO:0007669"/>
    <property type="project" value="UniProtKB-KW"/>
</dbReference>
<dbReference type="Pfam" id="PF01753">
    <property type="entry name" value="zf-MYND"/>
    <property type="match status" value="1"/>
</dbReference>
<dbReference type="Gene3D" id="6.10.140.2220">
    <property type="match status" value="1"/>
</dbReference>
<keyword evidence="3" id="KW-0862">Zinc</keyword>
<evidence type="ECO:0000313" key="6">
    <source>
        <dbReference type="EMBL" id="KAF7304277.1"/>
    </source>
</evidence>
<reference evidence="6" key="1">
    <citation type="submission" date="2020-05" db="EMBL/GenBank/DDBJ databases">
        <title>Mycena genomes resolve the evolution of fungal bioluminescence.</title>
        <authorList>
            <person name="Tsai I.J."/>
        </authorList>
    </citation>
    <scope>NUCLEOTIDE SEQUENCE</scope>
    <source>
        <strain evidence="6">110903Hualien_Pintung</strain>
    </source>
</reference>
<evidence type="ECO:0000259" key="5">
    <source>
        <dbReference type="PROSITE" id="PS50865"/>
    </source>
</evidence>
<dbReference type="PROSITE" id="PS01360">
    <property type="entry name" value="ZF_MYND_1"/>
    <property type="match status" value="1"/>
</dbReference>
<dbReference type="SUPFAM" id="SSF144232">
    <property type="entry name" value="HIT/MYND zinc finger-like"/>
    <property type="match status" value="1"/>
</dbReference>